<evidence type="ECO:0000259" key="5">
    <source>
        <dbReference type="Pfam" id="PF07731"/>
    </source>
</evidence>
<dbReference type="RefSeq" id="WP_229522795.1">
    <property type="nucleotide sequence ID" value="NZ_JAFFQR010000008.1"/>
</dbReference>
<evidence type="ECO:0000313" key="7">
    <source>
        <dbReference type="EMBL" id="MFD1459932.1"/>
    </source>
</evidence>
<dbReference type="SUPFAM" id="SSF49503">
    <property type="entry name" value="Cupredoxins"/>
    <property type="match status" value="3"/>
</dbReference>
<comment type="caution">
    <text evidence="7">The sequence shown here is derived from an EMBL/GenBank/DDBJ whole genome shotgun (WGS) entry which is preliminary data.</text>
</comment>
<dbReference type="PROSITE" id="PS51257">
    <property type="entry name" value="PROKAR_LIPOPROTEIN"/>
    <property type="match status" value="1"/>
</dbReference>
<feature type="region of interest" description="Disordered" evidence="4">
    <location>
        <begin position="216"/>
        <end position="240"/>
    </location>
</feature>
<dbReference type="InterPro" id="IPR045087">
    <property type="entry name" value="Cu-oxidase_fam"/>
</dbReference>
<sequence>MSKVLLGKTILGIAIIISILAGCSTAKDVKPTAALSKATTAEAVSRKQTVRPTELNGELTTLTAEASNLEVEKGTSLPVWTFNNSVPGPQIRIKKGKTVNITVKNQLTVPISLHIHGYPVPFKMDGVPGITQNAIAPGKSFTYTFKATVPGTYWYHSHQDSVNQVDKGLYGSFIVEDELVKADRDYTLMLDEWMSSSSERGHEAMKNMDMGMSMHGMGHSSTETDANGQHEQAASTQPGHDMSMYDLYTINGQTINSSQPLQVTQGDTVRLRLINAGYLSHSLHLHGHRYRIIATDGNAVSDPKWVKDKLLSIGPGERTDIEFQADNPGTWYLEEHGSSPMISNMKQRIQYTNEQGTNDQPDPLTKLPTVDLTNYGKSQAGQFSLNDVYDVSYTMKLGTRAQQGKQEYTINNKVYPDTEPLAVQTGDKVKVRFVNTSANDDHPMHLHGHTFQVLSKDGIPLKGSPVYKDTLNVKPGEEYIVAFTANNPGDWMFHCHDLHHASAGMVTDLKYNDFLNPFQPDSDLNNTPE</sequence>
<keyword evidence="1" id="KW-0479">Metal-binding</keyword>
<dbReference type="PANTHER" id="PTHR11709">
    <property type="entry name" value="MULTI-COPPER OXIDASE"/>
    <property type="match status" value="1"/>
</dbReference>
<dbReference type="EMBL" id="JBHTNZ010000001">
    <property type="protein sequence ID" value="MFD1459932.1"/>
    <property type="molecule type" value="Genomic_DNA"/>
</dbReference>
<evidence type="ECO:0000259" key="6">
    <source>
        <dbReference type="Pfam" id="PF07732"/>
    </source>
</evidence>
<reference evidence="8" key="1">
    <citation type="journal article" date="2019" name="Int. J. Syst. Evol. Microbiol.">
        <title>The Global Catalogue of Microorganisms (GCM) 10K type strain sequencing project: providing services to taxonomists for standard genome sequencing and annotation.</title>
        <authorList>
            <consortium name="The Broad Institute Genomics Platform"/>
            <consortium name="The Broad Institute Genome Sequencing Center for Infectious Disease"/>
            <person name="Wu L."/>
            <person name="Ma J."/>
        </authorList>
    </citation>
    <scope>NUCLEOTIDE SEQUENCE [LARGE SCALE GENOMIC DNA]</scope>
    <source>
        <strain evidence="8">CCM 9147</strain>
    </source>
</reference>
<dbReference type="PROSITE" id="PS00079">
    <property type="entry name" value="MULTICOPPER_OXIDASE1"/>
    <property type="match status" value="1"/>
</dbReference>
<protein>
    <submittedName>
        <fullName evidence="7">Multicopper oxidase family protein</fullName>
    </submittedName>
</protein>
<feature type="compositionally biased region" description="Polar residues" evidence="4">
    <location>
        <begin position="223"/>
        <end position="238"/>
    </location>
</feature>
<dbReference type="InterPro" id="IPR002355">
    <property type="entry name" value="Cu_oxidase_Cu_BS"/>
</dbReference>
<dbReference type="Gene3D" id="2.60.40.420">
    <property type="entry name" value="Cupredoxins - blue copper proteins"/>
    <property type="match status" value="2"/>
</dbReference>
<evidence type="ECO:0000313" key="8">
    <source>
        <dbReference type="Proteomes" id="UP001597340"/>
    </source>
</evidence>
<dbReference type="InterPro" id="IPR008972">
    <property type="entry name" value="Cupredoxin"/>
</dbReference>
<keyword evidence="2" id="KW-0560">Oxidoreductase</keyword>
<dbReference type="InterPro" id="IPR033138">
    <property type="entry name" value="Cu_oxidase_CS"/>
</dbReference>
<feature type="domain" description="Plastocyanin-like" evidence="6">
    <location>
        <begin position="65"/>
        <end position="178"/>
    </location>
</feature>
<gene>
    <name evidence="7" type="ORF">ACFQ5D_00350</name>
</gene>
<dbReference type="InterPro" id="IPR011706">
    <property type="entry name" value="Cu-oxidase_C"/>
</dbReference>
<evidence type="ECO:0000256" key="4">
    <source>
        <dbReference type="SAM" id="MobiDB-lite"/>
    </source>
</evidence>
<dbReference type="PROSITE" id="PS00080">
    <property type="entry name" value="MULTICOPPER_OXIDASE2"/>
    <property type="match status" value="1"/>
</dbReference>
<evidence type="ECO:0000256" key="3">
    <source>
        <dbReference type="ARBA" id="ARBA00023008"/>
    </source>
</evidence>
<dbReference type="InterPro" id="IPR011707">
    <property type="entry name" value="Cu-oxidase-like_N"/>
</dbReference>
<organism evidence="7 8">
    <name type="scientific">Paenibacillus farraposensis</name>
    <dbReference type="NCBI Taxonomy" id="2807095"/>
    <lineage>
        <taxon>Bacteria</taxon>
        <taxon>Bacillati</taxon>
        <taxon>Bacillota</taxon>
        <taxon>Bacilli</taxon>
        <taxon>Bacillales</taxon>
        <taxon>Paenibacillaceae</taxon>
        <taxon>Paenibacillus</taxon>
    </lineage>
</organism>
<accession>A0ABW4D5H7</accession>
<dbReference type="Pfam" id="PF07731">
    <property type="entry name" value="Cu-oxidase_2"/>
    <property type="match status" value="2"/>
</dbReference>
<keyword evidence="3" id="KW-0186">Copper</keyword>
<evidence type="ECO:0000256" key="2">
    <source>
        <dbReference type="ARBA" id="ARBA00023002"/>
    </source>
</evidence>
<feature type="domain" description="Plastocyanin-like" evidence="5">
    <location>
        <begin position="244"/>
        <end position="334"/>
    </location>
</feature>
<feature type="domain" description="Plastocyanin-like" evidence="5">
    <location>
        <begin position="402"/>
        <end position="510"/>
    </location>
</feature>
<dbReference type="PANTHER" id="PTHR11709:SF394">
    <property type="entry name" value="FI03373P-RELATED"/>
    <property type="match status" value="1"/>
</dbReference>
<dbReference type="Proteomes" id="UP001597340">
    <property type="component" value="Unassembled WGS sequence"/>
</dbReference>
<dbReference type="Pfam" id="PF07732">
    <property type="entry name" value="Cu-oxidase_3"/>
    <property type="match status" value="1"/>
</dbReference>
<proteinExistence type="predicted"/>
<keyword evidence="8" id="KW-1185">Reference proteome</keyword>
<name>A0ABW4D5H7_9BACL</name>
<dbReference type="CDD" id="cd04202">
    <property type="entry name" value="CuRO_D2_2dMcoN_like"/>
    <property type="match status" value="2"/>
</dbReference>
<evidence type="ECO:0000256" key="1">
    <source>
        <dbReference type="ARBA" id="ARBA00022723"/>
    </source>
</evidence>